<dbReference type="RefSeq" id="WP_092230184.1">
    <property type="nucleotide sequence ID" value="NZ_FNLL01000002.1"/>
</dbReference>
<dbReference type="InterPro" id="IPR003848">
    <property type="entry name" value="DUF218"/>
</dbReference>
<dbReference type="PANTHER" id="PTHR30336:SF20">
    <property type="entry name" value="DUF218 DOMAIN-CONTAINING PROTEIN"/>
    <property type="match status" value="1"/>
</dbReference>
<dbReference type="GO" id="GO:0005886">
    <property type="term" value="C:plasma membrane"/>
    <property type="evidence" value="ECO:0007669"/>
    <property type="project" value="TreeGrafter"/>
</dbReference>
<dbReference type="Gene3D" id="3.40.50.620">
    <property type="entry name" value="HUPs"/>
    <property type="match status" value="1"/>
</dbReference>
<name>A0A1H2DRS0_9BACT</name>
<sequence>MRVRKWFFITSISVNLCLAIILFTPLTKFLCRPLIVDEMVENASVVVVLSGGGYCSGQLDFNTLIRLKKGVELYRGGIGNKIICAGGVYFEMIGKSIALLMKEELVFQQIPESDILIQDETINTYNDITYLINKFKNQFNFDRAVFVTSEYHTRRVKLVLKKKGLDAKVVSAYPYRLEPIIWPERMAVFRDIAREYLAIFYFKLNDYI</sequence>
<dbReference type="Proteomes" id="UP000199608">
    <property type="component" value="Unassembled WGS sequence"/>
</dbReference>
<evidence type="ECO:0000313" key="2">
    <source>
        <dbReference type="EMBL" id="SDT85587.1"/>
    </source>
</evidence>
<keyword evidence="3" id="KW-1185">Reference proteome</keyword>
<reference evidence="3" key="1">
    <citation type="submission" date="2016-10" db="EMBL/GenBank/DDBJ databases">
        <authorList>
            <person name="Varghese N."/>
            <person name="Submissions S."/>
        </authorList>
    </citation>
    <scope>NUCLEOTIDE SEQUENCE [LARGE SCALE GENOMIC DNA]</scope>
    <source>
        <strain evidence="3">DSM 3384</strain>
    </source>
</reference>
<dbReference type="AlphaFoldDB" id="A0A1H2DRS0"/>
<dbReference type="InterPro" id="IPR051599">
    <property type="entry name" value="Cell_Envelope_Assoc"/>
</dbReference>
<dbReference type="InterPro" id="IPR014729">
    <property type="entry name" value="Rossmann-like_a/b/a_fold"/>
</dbReference>
<protein>
    <submittedName>
        <fullName evidence="2">Uncharacterized SAM-binding protein YcdF, DUF218 family</fullName>
    </submittedName>
</protein>
<dbReference type="CDD" id="cd06259">
    <property type="entry name" value="YdcF-like"/>
    <property type="match status" value="1"/>
</dbReference>
<gene>
    <name evidence="2" type="ORF">SAMN04487931_10254</name>
</gene>
<organism evidence="2 3">
    <name type="scientific">Desulfobacula phenolica</name>
    <dbReference type="NCBI Taxonomy" id="90732"/>
    <lineage>
        <taxon>Bacteria</taxon>
        <taxon>Pseudomonadati</taxon>
        <taxon>Thermodesulfobacteriota</taxon>
        <taxon>Desulfobacteria</taxon>
        <taxon>Desulfobacterales</taxon>
        <taxon>Desulfobacteraceae</taxon>
        <taxon>Desulfobacula</taxon>
    </lineage>
</organism>
<proteinExistence type="predicted"/>
<evidence type="ECO:0000259" key="1">
    <source>
        <dbReference type="Pfam" id="PF02698"/>
    </source>
</evidence>
<dbReference type="PANTHER" id="PTHR30336">
    <property type="entry name" value="INNER MEMBRANE PROTEIN, PROBABLE PERMEASE"/>
    <property type="match status" value="1"/>
</dbReference>
<feature type="domain" description="DUF218" evidence="1">
    <location>
        <begin position="45"/>
        <end position="197"/>
    </location>
</feature>
<evidence type="ECO:0000313" key="3">
    <source>
        <dbReference type="Proteomes" id="UP000199608"/>
    </source>
</evidence>
<dbReference type="EMBL" id="FNLL01000002">
    <property type="protein sequence ID" value="SDT85587.1"/>
    <property type="molecule type" value="Genomic_DNA"/>
</dbReference>
<accession>A0A1H2DRS0</accession>
<dbReference type="Pfam" id="PF02698">
    <property type="entry name" value="DUF218"/>
    <property type="match status" value="1"/>
</dbReference>